<protein>
    <submittedName>
        <fullName evidence="2">Antibiotic biosynthesis monooxygenase</fullName>
    </submittedName>
</protein>
<evidence type="ECO:0000313" key="3">
    <source>
        <dbReference type="Proteomes" id="UP000749293"/>
    </source>
</evidence>
<dbReference type="Pfam" id="PF03992">
    <property type="entry name" value="ABM"/>
    <property type="match status" value="1"/>
</dbReference>
<dbReference type="OrthoDB" id="10011777at2759"/>
<dbReference type="SUPFAM" id="SSF54909">
    <property type="entry name" value="Dimeric alpha+beta barrel"/>
    <property type="match status" value="1"/>
</dbReference>
<name>A0A9P5D497_9HYPO</name>
<keyword evidence="2" id="KW-0560">Oxidoreductase</keyword>
<dbReference type="RefSeq" id="XP_035319931.1">
    <property type="nucleotide sequence ID" value="XM_035464221.1"/>
</dbReference>
<dbReference type="Gene3D" id="3.30.70.100">
    <property type="match status" value="1"/>
</dbReference>
<dbReference type="InterPro" id="IPR011008">
    <property type="entry name" value="Dimeric_a/b-barrel"/>
</dbReference>
<keyword evidence="2" id="KW-0503">Monooxygenase</keyword>
<dbReference type="AlphaFoldDB" id="A0A9P5D497"/>
<evidence type="ECO:0000259" key="1">
    <source>
        <dbReference type="Pfam" id="PF03992"/>
    </source>
</evidence>
<comment type="caution">
    <text evidence="2">The sequence shown here is derived from an EMBL/GenBank/DDBJ whole genome shotgun (WGS) entry which is preliminary data.</text>
</comment>
<accession>A0A9P5D497</accession>
<gene>
    <name evidence="2" type="ORF">GMORB2_2241</name>
</gene>
<dbReference type="Proteomes" id="UP000749293">
    <property type="component" value="Unassembled WGS sequence"/>
</dbReference>
<feature type="domain" description="ABM" evidence="1">
    <location>
        <begin position="15"/>
        <end position="84"/>
    </location>
</feature>
<organism evidence="2 3">
    <name type="scientific">Geosmithia morbida</name>
    <dbReference type="NCBI Taxonomy" id="1094350"/>
    <lineage>
        <taxon>Eukaryota</taxon>
        <taxon>Fungi</taxon>
        <taxon>Dikarya</taxon>
        <taxon>Ascomycota</taxon>
        <taxon>Pezizomycotina</taxon>
        <taxon>Sordariomycetes</taxon>
        <taxon>Hypocreomycetidae</taxon>
        <taxon>Hypocreales</taxon>
        <taxon>Bionectriaceae</taxon>
        <taxon>Geosmithia</taxon>
    </lineage>
</organism>
<reference evidence="2" key="1">
    <citation type="submission" date="2020-03" db="EMBL/GenBank/DDBJ databases">
        <title>Site-based positive gene gene selection in Geosmithia morbida across the United States reveals a broad range of putative effectors and factors for local host and environmental adapation.</title>
        <authorList>
            <person name="Onufrak A."/>
            <person name="Murdoch R.W."/>
            <person name="Gazis R."/>
            <person name="Huff M."/>
            <person name="Staton M."/>
            <person name="Klingeman W."/>
            <person name="Hadziabdic D."/>
        </authorList>
    </citation>
    <scope>NUCLEOTIDE SEQUENCE</scope>
    <source>
        <strain evidence="2">1262</strain>
    </source>
</reference>
<dbReference type="EMBL" id="JAANYQ010000013">
    <property type="protein sequence ID" value="KAF4121279.1"/>
    <property type="molecule type" value="Genomic_DNA"/>
</dbReference>
<dbReference type="InterPro" id="IPR007138">
    <property type="entry name" value="ABM_dom"/>
</dbReference>
<sequence>MALIDLTAIITPKSPEKGLRFLALFEACVSYTEKYERGYVYRYELHKGIPDKNGKEQFVVLESYKDEDGMQKHMKSPPVLELVERGAKEDLTDVQVILTTKGAGISSKL</sequence>
<dbReference type="GO" id="GO:0004497">
    <property type="term" value="F:monooxygenase activity"/>
    <property type="evidence" value="ECO:0007669"/>
    <property type="project" value="UniProtKB-KW"/>
</dbReference>
<dbReference type="GeneID" id="55968471"/>
<evidence type="ECO:0000313" key="2">
    <source>
        <dbReference type="EMBL" id="KAF4121279.1"/>
    </source>
</evidence>
<proteinExistence type="predicted"/>
<keyword evidence="3" id="KW-1185">Reference proteome</keyword>